<dbReference type="GeneID" id="42779034"/>
<dbReference type="Proteomes" id="UP000474054">
    <property type="component" value="Unassembled WGS sequence"/>
</dbReference>
<proteinExistence type="predicted"/>
<evidence type="ECO:0000313" key="4">
    <source>
        <dbReference type="Proteomes" id="UP000474054"/>
    </source>
</evidence>
<dbReference type="EMBL" id="CP045482">
    <property type="protein sequence ID" value="QGR21386.1"/>
    <property type="molecule type" value="Genomic_DNA"/>
</dbReference>
<dbReference type="InterPro" id="IPR052209">
    <property type="entry name" value="CbiZ"/>
</dbReference>
<dbReference type="RefSeq" id="WP_152942397.1">
    <property type="nucleotide sequence ID" value="NZ_CP045482.1"/>
</dbReference>
<dbReference type="PANTHER" id="PTHR35336">
    <property type="entry name" value="ADENOSYLCOBINAMIDE AMIDOHYDROLASE"/>
    <property type="match status" value="1"/>
</dbReference>
<dbReference type="Proteomes" id="UP000426328">
    <property type="component" value="Chromosome"/>
</dbReference>
<dbReference type="Pfam" id="PF01955">
    <property type="entry name" value="CbiZ"/>
    <property type="match status" value="1"/>
</dbReference>
<dbReference type="EMBL" id="WHYS01000002">
    <property type="protein sequence ID" value="MQL56061.1"/>
    <property type="molecule type" value="Genomic_DNA"/>
</dbReference>
<protein>
    <submittedName>
        <fullName evidence="2">CoF synthetase</fullName>
    </submittedName>
</protein>
<dbReference type="PANTHER" id="PTHR35336:SF5">
    <property type="entry name" value="ADENOSYLCOBINAMIDE AMIDOHYDROLASE"/>
    <property type="match status" value="1"/>
</dbReference>
<evidence type="ECO:0000313" key="1">
    <source>
        <dbReference type="EMBL" id="MQL56061.1"/>
    </source>
</evidence>
<gene>
    <name evidence="2" type="ORF">D1866_04820</name>
    <name evidence="1" type="ORF">GFB69_10005</name>
</gene>
<organism evidence="2 3">
    <name type="scientific">Acidianus ambivalens</name>
    <name type="common">Desulfurolobus ambivalens</name>
    <dbReference type="NCBI Taxonomy" id="2283"/>
    <lineage>
        <taxon>Archaea</taxon>
        <taxon>Thermoproteota</taxon>
        <taxon>Thermoprotei</taxon>
        <taxon>Sulfolobales</taxon>
        <taxon>Sulfolobaceae</taxon>
        <taxon>Acidianus</taxon>
    </lineage>
</organism>
<evidence type="ECO:0000313" key="3">
    <source>
        <dbReference type="Proteomes" id="UP000426328"/>
    </source>
</evidence>
<dbReference type="AlphaFoldDB" id="A0A650CU91"/>
<reference evidence="1 4" key="1">
    <citation type="submission" date="2019-10" db="EMBL/GenBank/DDBJ databases">
        <title>Comparative genomics of sulfur disproportionating microorganisms.</title>
        <authorList>
            <person name="Ward L.M."/>
            <person name="Bertran E."/>
            <person name="Johnston D."/>
        </authorList>
    </citation>
    <scope>NUCLEOTIDE SEQUENCE [LARGE SCALE GENOMIC DNA]</scope>
    <source>
        <strain evidence="1 4">DSM 3772</strain>
    </source>
</reference>
<dbReference type="InterPro" id="IPR002808">
    <property type="entry name" value="AdoCbi_amidolase"/>
</dbReference>
<reference evidence="2 3" key="2">
    <citation type="submission" date="2019-10" db="EMBL/GenBank/DDBJ databases">
        <title>Genome Sequences from Six Type Strain Members of the Archaeal Family Sulfolobaceae: Acidianus ambivalens, Acidianus infernus, Metallosphaera prunae, Stygiolobus azoricus, Sulfolobus metallicus, and Sulfurisphaera ohwakuensis.</title>
        <authorList>
            <person name="Counts J.A."/>
            <person name="Kelly R.M."/>
        </authorList>
    </citation>
    <scope>NUCLEOTIDE SEQUENCE [LARGE SCALE GENOMIC DNA]</scope>
    <source>
        <strain evidence="2 3">LEI 10</strain>
    </source>
</reference>
<name>A0A650CU91_ACIAM</name>
<evidence type="ECO:0000313" key="2">
    <source>
        <dbReference type="EMBL" id="QGR21386.1"/>
    </source>
</evidence>
<sequence>MIKVFHLRRTYLTLTSALYPEGINFINKIKVLFVDKNYCKNAFEDVEKLREGNTIIFITAAKNYEFKQTSWGELFISAGVGESGENAGCTINISAFVNYPLNLNGLVDLVRSLTEAKSGALRDLNFPFTGTASDAIAVGTIGGNEYFAGPSSEIGKKVTKDVREVLRKLLIKDLSSE</sequence>
<dbReference type="KEGG" id="aamb:D1866_04820"/>
<keyword evidence="3" id="KW-1185">Reference proteome</keyword>
<accession>A0A650CU91</accession>